<dbReference type="Gene3D" id="3.40.50.300">
    <property type="entry name" value="P-loop containing nucleotide triphosphate hydrolases"/>
    <property type="match status" value="2"/>
</dbReference>
<dbReference type="Pfam" id="PF25164">
    <property type="entry name" value="CoiA_N"/>
    <property type="match status" value="1"/>
</dbReference>
<organism evidence="2">
    <name type="scientific">viral metagenome</name>
    <dbReference type="NCBI Taxonomy" id="1070528"/>
    <lineage>
        <taxon>unclassified sequences</taxon>
        <taxon>metagenomes</taxon>
        <taxon>organismal metagenomes</taxon>
    </lineage>
</organism>
<dbReference type="InterPro" id="IPR057253">
    <property type="entry name" value="CoiA-like_N"/>
</dbReference>
<accession>A0A6C0IDZ5</accession>
<name>A0A6C0IDZ5_9ZZZZ</name>
<evidence type="ECO:0000313" key="2">
    <source>
        <dbReference type="EMBL" id="QHT91082.1"/>
    </source>
</evidence>
<proteinExistence type="predicted"/>
<dbReference type="EMBL" id="MN740162">
    <property type="protein sequence ID" value="QHT91082.1"/>
    <property type="molecule type" value="Genomic_DNA"/>
</dbReference>
<dbReference type="AlphaFoldDB" id="A0A6C0IDZ5"/>
<sequence length="1160" mass="137660">MSELIRLGAINKKTNQYTKPSHANKQDEFICIDCGNDVIIRQGKIRIHHFAHCKEDIKCNFYNSPNESQIHKNAKLLLKYILENKIQLKIKRKCNKCNKIDEYDIPEVSENSSIIIEYRFEYNGVKIADIAYTEDNEILCIFEICNTHKTCSENRPEPWFELDAKNIIETFNDCDLQTIQLQCIRDKTCEDCDNQENIIEKQLEKGIIYFNQRGAGCGKTYESIQLIQSDKRFIEKETYIYLTKMHSAKEVIYNELKEQEERGQLNILEIVENDNNTGKQYKISYLNKQTNKEIVIIIGTIDSFNYAVVDKNKIIKHNDYFKGIVKTIRNGFLSTKDSKINYAGKRPSLNKKCLIVIDEAQDLGEEYIEAFNTIITHTNIDVYVIGDKLQSIWGEHNIHTYIDVNNLDSHIERSNGINKVMRFHNKHFINFVNDVIPFEKYGLPPITEICDGCCKYTHENSIIPYNIFEVPKIYASEFDYPKIDRVIEKIISFMDKEINKYNYLPNNFMFIFPILSKNIFATMLETRIQNYWINKFNDIDYQEVLKQNEFYKDKINDNKFYKYIYLHKSDEGKSINLKESENASRILSIHASKGNGCEVVFVLGITEETLTIFSKKKCNLVYDSLLHVAITRQKKSIYIGIEKNNDDICNRFTKLGIDEDEEIQPRLECIKCHNKFSKVQNYINNNDDIFTEINDKIIEPNNYKKLLPDNEDKKTIIDWGHHIVRYGVLIYNLMLNIIENEVIENQEYKDQFITILKNLSNKTISYYKYGNYNKKLREIDDNNKKRLNNSEIPLLMFDTNENTKYYKYTNILKDIMLNIQSKIKEYLQINRLPPLCPLECVVLLFMIRLIDNGSYSDISIMDIYSIMYCYDSCSNEIDMEHTEKNKCICHNCFNECNFNNNSYDEIRKSIKNHYNNVEHINTTYYNYKKYITDKLQIENMKYNIFHKISFGKKNKNFTIMNEYTIIGHSTNHVIYFIIKPQFNELNFNNIMCESILNNFMILNCTSDYENNYKRYNNKKIYTCILTLDSVEPIFYELNIDKNDTSMKQSIKNYLFTTYSEHHELIYKFYKYCYKNKPKNKNSINFTMEELNKYEKLPQYISDYFYDISKELDICGNDKIKIERVLVKVNDMELFISNFNICLEKNIDIFLEMNEDEIIDY</sequence>
<protein>
    <recommendedName>
        <fullName evidence="1">Competence protein CoiA-like N-terminal domain-containing protein</fullName>
    </recommendedName>
</protein>
<evidence type="ECO:0000259" key="1">
    <source>
        <dbReference type="Pfam" id="PF25164"/>
    </source>
</evidence>
<dbReference type="SUPFAM" id="SSF52540">
    <property type="entry name" value="P-loop containing nucleoside triphosphate hydrolases"/>
    <property type="match status" value="1"/>
</dbReference>
<feature type="domain" description="Competence protein CoiA-like N-terminal" evidence="1">
    <location>
        <begin position="21"/>
        <end position="60"/>
    </location>
</feature>
<reference evidence="2" key="1">
    <citation type="journal article" date="2020" name="Nature">
        <title>Giant virus diversity and host interactions through global metagenomics.</title>
        <authorList>
            <person name="Schulz F."/>
            <person name="Roux S."/>
            <person name="Paez-Espino D."/>
            <person name="Jungbluth S."/>
            <person name="Walsh D.A."/>
            <person name="Denef V.J."/>
            <person name="McMahon K.D."/>
            <person name="Konstantinidis K.T."/>
            <person name="Eloe-Fadrosh E.A."/>
            <person name="Kyrpides N.C."/>
            <person name="Woyke T."/>
        </authorList>
    </citation>
    <scope>NUCLEOTIDE SEQUENCE</scope>
    <source>
        <strain evidence="2">GVMAG-M-3300023184-72</strain>
    </source>
</reference>
<dbReference type="InterPro" id="IPR027417">
    <property type="entry name" value="P-loop_NTPase"/>
</dbReference>